<feature type="coiled-coil region" evidence="1">
    <location>
        <begin position="625"/>
        <end position="729"/>
    </location>
</feature>
<feature type="coiled-coil region" evidence="1">
    <location>
        <begin position="559"/>
        <end position="593"/>
    </location>
</feature>
<keyword evidence="1" id="KW-0175">Coiled coil</keyword>
<dbReference type="PANTHER" id="PTHR18863">
    <property type="entry name" value="TSEC-2-RELATED"/>
    <property type="match status" value="1"/>
</dbReference>
<evidence type="ECO:0000256" key="2">
    <source>
        <dbReference type="SAM" id="MobiDB-lite"/>
    </source>
</evidence>
<protein>
    <recommendedName>
        <fullName evidence="5">Coiled-coil domain-containing protein 170-like</fullName>
    </recommendedName>
</protein>
<evidence type="ECO:0008006" key="5">
    <source>
        <dbReference type="Google" id="ProtNLM"/>
    </source>
</evidence>
<feature type="compositionally biased region" description="Basic residues" evidence="2">
    <location>
        <begin position="804"/>
        <end position="823"/>
    </location>
</feature>
<reference evidence="3" key="1">
    <citation type="submission" date="2021-02" db="EMBL/GenBank/DDBJ databases">
        <authorList>
            <person name="Nowell W R."/>
        </authorList>
    </citation>
    <scope>NUCLEOTIDE SEQUENCE</scope>
</reference>
<proteinExistence type="predicted"/>
<feature type="coiled-coil region" evidence="1">
    <location>
        <begin position="449"/>
        <end position="476"/>
    </location>
</feature>
<feature type="coiled-coil region" evidence="1">
    <location>
        <begin position="145"/>
        <end position="193"/>
    </location>
</feature>
<evidence type="ECO:0000313" key="3">
    <source>
        <dbReference type="EMBL" id="CAF1066675.1"/>
    </source>
</evidence>
<dbReference type="PANTHER" id="PTHR18863:SF6">
    <property type="entry name" value="COILED-COIL DOMAIN-CONTAINING PROTEIN 170"/>
    <property type="match status" value="1"/>
</dbReference>
<feature type="region of interest" description="Disordered" evidence="2">
    <location>
        <begin position="784"/>
        <end position="846"/>
    </location>
</feature>
<feature type="compositionally biased region" description="Low complexity" evidence="2">
    <location>
        <begin position="784"/>
        <end position="803"/>
    </location>
</feature>
<dbReference type="Gene3D" id="1.10.287.1490">
    <property type="match status" value="1"/>
</dbReference>
<evidence type="ECO:0000313" key="4">
    <source>
        <dbReference type="Proteomes" id="UP000663877"/>
    </source>
</evidence>
<accession>A0A814LR66</accession>
<dbReference type="InterPro" id="IPR039139">
    <property type="entry name" value="CCDC170-like"/>
</dbReference>
<name>A0A814LR66_9BILA</name>
<sequence length="846" mass="98160">MTSSSYLLDREILGSTRNIIDAHSNAPFSQHNSYRGSYGTTSPLPYTTTTTSYHHHSYGNGSNDVCETKKVVIDFQDQIRLLKSDLEKKDALIQELTSIKDPNKHENFEASKYEALVGQERSAFEGAKRELDQYRTKVEGLTYDLRETTLKLAAKDERINELKHEIDSIKREYDLINQANNQLHIRIRELETNVNSYDSVSNKSSLTILTLQKDGKEKQEQILELQSRVRTHMEEREASERKTEALQKKLQELFSQLKITVTGDFAQPTPASFDILITKITEISAENTTLRGTIVKLEDTGRSFDNETKANRATIQQMANQLHVYEQNTVSHHFELDKMKAERDTALSEKEAVKVELETIKARLDSVQKAWQNTRGELDARENKYTSHESHVKQLENDLLYARTCFDTFKQQVGQLLSDNYVKVEPKEDEIKEKIHLLMQSSKDRGVIITNLQNQKEQISKQLQEQIDLNKDIEKKHRHTESHALELEHRVKSLDNDYTTTEVYRENLKQDKVKFLHFLERLGSIMKIENVSNELGYELNPDVLLTRAEQLMKLERDSIVDQKTSIYNLQRKMKQMKEQMENKDLHLDLLRKKVIALEEGRAAKTDLEREIDDHVMLSRKMKVKVDHLTQQVHDLKHENIQLKAQITDIQTLKNRINEQEKEIRRLLDDVNKLQNARDKQAVKISTLQDKIHSVDDEANRTLLTSDNAMRNLSNEVRFLKSSLEQITEREHRLLDFRSLIAHMLGLDSKSLSIPDYEITARLERLLAIIQPSVAIPMIPITSSTTTTSTNHIHHQQQQQQQSPYHHHHHHHQNIQSAHTRHRSPSPGSHRARSLSPLHVGIDPRTY</sequence>
<organism evidence="3 4">
    <name type="scientific">Adineta steineri</name>
    <dbReference type="NCBI Taxonomy" id="433720"/>
    <lineage>
        <taxon>Eukaryota</taxon>
        <taxon>Metazoa</taxon>
        <taxon>Spiralia</taxon>
        <taxon>Gnathifera</taxon>
        <taxon>Rotifera</taxon>
        <taxon>Eurotatoria</taxon>
        <taxon>Bdelloidea</taxon>
        <taxon>Adinetida</taxon>
        <taxon>Adinetidae</taxon>
        <taxon>Adineta</taxon>
    </lineage>
</organism>
<comment type="caution">
    <text evidence="3">The sequence shown here is derived from an EMBL/GenBank/DDBJ whole genome shotgun (WGS) entry which is preliminary data.</text>
</comment>
<dbReference type="EMBL" id="CAJNOI010000104">
    <property type="protein sequence ID" value="CAF1066675.1"/>
    <property type="molecule type" value="Genomic_DNA"/>
</dbReference>
<feature type="coiled-coil region" evidence="1">
    <location>
        <begin position="336"/>
        <end position="398"/>
    </location>
</feature>
<gene>
    <name evidence="3" type="ORF">BJG266_LOCUS19473</name>
</gene>
<evidence type="ECO:0000256" key="1">
    <source>
        <dbReference type="SAM" id="Coils"/>
    </source>
</evidence>
<dbReference type="Proteomes" id="UP000663877">
    <property type="component" value="Unassembled WGS sequence"/>
</dbReference>
<dbReference type="AlphaFoldDB" id="A0A814LR66"/>
<feature type="coiled-coil region" evidence="1">
    <location>
        <begin position="222"/>
        <end position="256"/>
    </location>
</feature>